<dbReference type="SUPFAM" id="SSF53335">
    <property type="entry name" value="S-adenosyl-L-methionine-dependent methyltransferases"/>
    <property type="match status" value="1"/>
</dbReference>
<dbReference type="EC" id="2.1.1.297" evidence="5"/>
<dbReference type="InterPro" id="IPR050320">
    <property type="entry name" value="N5-glutamine_MTase"/>
</dbReference>
<accession>A0A450TNZ4</accession>
<dbReference type="GO" id="GO:0003676">
    <property type="term" value="F:nucleic acid binding"/>
    <property type="evidence" value="ECO:0007669"/>
    <property type="project" value="InterPro"/>
</dbReference>
<proteinExistence type="inferred from homology"/>
<evidence type="ECO:0000256" key="1">
    <source>
        <dbReference type="ARBA" id="ARBA00022603"/>
    </source>
</evidence>
<feature type="binding site" evidence="5">
    <location>
        <position position="193"/>
    </location>
    <ligand>
        <name>S-adenosyl-L-methionine</name>
        <dbReference type="ChEBI" id="CHEBI:59789"/>
    </ligand>
</feature>
<protein>
    <recommendedName>
        <fullName evidence="5">Release factor glutamine methyltransferase</fullName>
        <shortName evidence="5">RF MTase</shortName>
        <ecNumber evidence="5">2.1.1.297</ecNumber>
    </recommendedName>
    <alternativeName>
        <fullName evidence="5">N5-glutamine methyltransferase PrmC</fullName>
    </alternativeName>
    <alternativeName>
        <fullName evidence="5">Protein-(glutamine-N5) MTase PrmC</fullName>
    </alternativeName>
    <alternativeName>
        <fullName evidence="5">Protein-glutamine N-methyltransferase PrmC</fullName>
    </alternativeName>
</protein>
<dbReference type="GO" id="GO:0102559">
    <property type="term" value="F:peptide chain release factor N(5)-glutamine methyltransferase activity"/>
    <property type="evidence" value="ECO:0007669"/>
    <property type="project" value="UniProtKB-EC"/>
</dbReference>
<reference evidence="8" key="1">
    <citation type="submission" date="2019-02" db="EMBL/GenBank/DDBJ databases">
        <authorList>
            <person name="Gruber-Vodicka R. H."/>
            <person name="Seah K. B. B."/>
        </authorList>
    </citation>
    <scope>NUCLEOTIDE SEQUENCE</scope>
    <source>
        <strain evidence="8">BECK_BZ106</strain>
    </source>
</reference>
<dbReference type="Pfam" id="PF17827">
    <property type="entry name" value="PrmC_N"/>
    <property type="match status" value="1"/>
</dbReference>
<dbReference type="NCBIfam" id="TIGR00536">
    <property type="entry name" value="hemK_fam"/>
    <property type="match status" value="1"/>
</dbReference>
<sequence>MLEFARLEMTRTIKPQIFGPGLVELGNTICPESDAPLDLDSKEPTSLKTATFPTLRSALEESIHALIPVSPSPRADAEILLGYVLGKPRHWPYVWDQPFTAPEYQRFRDLMERRISGVPVAYLTGQREFWSLDLSVTSDTLIPRPETECLVEAALDIIPEKARWRIADLGTGAGPIGLALARECPDCLISATDISAPALAMARENAGKHGVTNLVFRQGDWFDALDQVGYHMIVSNPPYVATGDPHLSKGDARFEPRGALMGGLGGLNAIGHIATGAPDHLRPGGWLILEHGFDQGERVRSLLRKLRYSGVSTRRDYGGLERVTLARSDRIEAPDHVSGMTR</sequence>
<evidence type="ECO:0000259" key="6">
    <source>
        <dbReference type="Pfam" id="PF05175"/>
    </source>
</evidence>
<dbReference type="NCBIfam" id="TIGR03534">
    <property type="entry name" value="RF_mod_PrmC"/>
    <property type="match status" value="1"/>
</dbReference>
<dbReference type="InterPro" id="IPR004556">
    <property type="entry name" value="HemK-like"/>
</dbReference>
<dbReference type="Pfam" id="PF05175">
    <property type="entry name" value="MTS"/>
    <property type="match status" value="1"/>
</dbReference>
<comment type="function">
    <text evidence="5">Methylates the class 1 translation termination release factors RF1/PrfA and RF2/PrfB on the glutamine residue of the universally conserved GGQ motif.</text>
</comment>
<keyword evidence="1 5" id="KW-0489">Methyltransferase</keyword>
<evidence type="ECO:0000256" key="3">
    <source>
        <dbReference type="ARBA" id="ARBA00022691"/>
    </source>
</evidence>
<evidence type="ECO:0000256" key="5">
    <source>
        <dbReference type="HAMAP-Rule" id="MF_02126"/>
    </source>
</evidence>
<dbReference type="FunFam" id="3.40.50.150:FF:000053">
    <property type="entry name" value="Release factor glutamine methyltransferase"/>
    <property type="match status" value="1"/>
</dbReference>
<feature type="domain" description="Release factor glutamine methyltransferase N-terminal" evidence="7">
    <location>
        <begin position="59"/>
        <end position="125"/>
    </location>
</feature>
<keyword evidence="3 5" id="KW-0949">S-adenosyl-L-methionine</keyword>
<feature type="binding site" evidence="5">
    <location>
        <position position="236"/>
    </location>
    <ligand>
        <name>S-adenosyl-L-methionine</name>
        <dbReference type="ChEBI" id="CHEBI:59789"/>
    </ligand>
</feature>
<organism evidence="8">
    <name type="scientific">Candidatus Kentrum sp. FW</name>
    <dbReference type="NCBI Taxonomy" id="2126338"/>
    <lineage>
        <taxon>Bacteria</taxon>
        <taxon>Pseudomonadati</taxon>
        <taxon>Pseudomonadota</taxon>
        <taxon>Gammaproteobacteria</taxon>
        <taxon>Candidatus Kentrum</taxon>
    </lineage>
</organism>
<dbReference type="InterPro" id="IPR029063">
    <property type="entry name" value="SAM-dependent_MTases_sf"/>
</dbReference>
<dbReference type="InterPro" id="IPR002052">
    <property type="entry name" value="DNA_methylase_N6_adenine_CS"/>
</dbReference>
<dbReference type="CDD" id="cd02440">
    <property type="entry name" value="AdoMet_MTases"/>
    <property type="match status" value="1"/>
</dbReference>
<dbReference type="Gene3D" id="1.10.8.10">
    <property type="entry name" value="DNA helicase RuvA subunit, C-terminal domain"/>
    <property type="match status" value="1"/>
</dbReference>
<dbReference type="GO" id="GO:0032259">
    <property type="term" value="P:methylation"/>
    <property type="evidence" value="ECO:0007669"/>
    <property type="project" value="UniProtKB-KW"/>
</dbReference>
<gene>
    <name evidence="5" type="primary">prmC</name>
    <name evidence="8" type="ORF">BECKFW1821B_GA0114236_11673</name>
</gene>
<keyword evidence="2 5" id="KW-0808">Transferase</keyword>
<dbReference type="PANTHER" id="PTHR18895">
    <property type="entry name" value="HEMK METHYLTRANSFERASE"/>
    <property type="match status" value="1"/>
</dbReference>
<dbReference type="InterPro" id="IPR040758">
    <property type="entry name" value="PrmC_N"/>
</dbReference>
<evidence type="ECO:0000259" key="7">
    <source>
        <dbReference type="Pfam" id="PF17827"/>
    </source>
</evidence>
<dbReference type="PANTHER" id="PTHR18895:SF74">
    <property type="entry name" value="MTRF1L RELEASE FACTOR GLUTAMINE METHYLTRANSFERASE"/>
    <property type="match status" value="1"/>
</dbReference>
<comment type="similarity">
    <text evidence="5">Belongs to the protein N5-glutamine methyltransferase family. PrmC subfamily.</text>
</comment>
<feature type="binding site" evidence="5">
    <location>
        <begin position="170"/>
        <end position="174"/>
    </location>
    <ligand>
        <name>S-adenosyl-L-methionine</name>
        <dbReference type="ChEBI" id="CHEBI:59789"/>
    </ligand>
</feature>
<dbReference type="PROSITE" id="PS00092">
    <property type="entry name" value="N6_MTASE"/>
    <property type="match status" value="1"/>
</dbReference>
<dbReference type="AlphaFoldDB" id="A0A450TNZ4"/>
<dbReference type="InterPro" id="IPR019874">
    <property type="entry name" value="RF_methyltr_PrmC"/>
</dbReference>
<name>A0A450TNZ4_9GAMM</name>
<dbReference type="EMBL" id="CAADFD010000167">
    <property type="protein sequence ID" value="VFJ69563.1"/>
    <property type="molecule type" value="Genomic_DNA"/>
</dbReference>
<feature type="domain" description="Methyltransferase small" evidence="6">
    <location>
        <begin position="156"/>
        <end position="243"/>
    </location>
</feature>
<dbReference type="Gene3D" id="3.40.50.150">
    <property type="entry name" value="Vaccinia Virus protein VP39"/>
    <property type="match status" value="1"/>
</dbReference>
<evidence type="ECO:0000256" key="2">
    <source>
        <dbReference type="ARBA" id="ARBA00022679"/>
    </source>
</evidence>
<comment type="catalytic activity">
    <reaction evidence="4 5">
        <text>L-glutaminyl-[peptide chain release factor] + S-adenosyl-L-methionine = N(5)-methyl-L-glutaminyl-[peptide chain release factor] + S-adenosyl-L-homocysteine + H(+)</text>
        <dbReference type="Rhea" id="RHEA:42896"/>
        <dbReference type="Rhea" id="RHEA-COMP:10271"/>
        <dbReference type="Rhea" id="RHEA-COMP:10272"/>
        <dbReference type="ChEBI" id="CHEBI:15378"/>
        <dbReference type="ChEBI" id="CHEBI:30011"/>
        <dbReference type="ChEBI" id="CHEBI:57856"/>
        <dbReference type="ChEBI" id="CHEBI:59789"/>
        <dbReference type="ChEBI" id="CHEBI:61891"/>
        <dbReference type="EC" id="2.1.1.297"/>
    </reaction>
</comment>
<dbReference type="InterPro" id="IPR007848">
    <property type="entry name" value="Small_mtfrase_dom"/>
</dbReference>
<evidence type="ECO:0000313" key="8">
    <source>
        <dbReference type="EMBL" id="VFJ69563.1"/>
    </source>
</evidence>
<feature type="binding site" evidence="5">
    <location>
        <position position="221"/>
    </location>
    <ligand>
        <name>S-adenosyl-L-methionine</name>
        <dbReference type="ChEBI" id="CHEBI:59789"/>
    </ligand>
</feature>
<evidence type="ECO:0000256" key="4">
    <source>
        <dbReference type="ARBA" id="ARBA00048391"/>
    </source>
</evidence>
<feature type="binding site" evidence="5">
    <location>
        <begin position="236"/>
        <end position="239"/>
    </location>
    <ligand>
        <name>substrate</name>
    </ligand>
</feature>
<dbReference type="HAMAP" id="MF_02126">
    <property type="entry name" value="RF_methyltr_PrmC"/>
    <property type="match status" value="1"/>
</dbReference>